<dbReference type="Proteomes" id="UP001151760">
    <property type="component" value="Unassembled WGS sequence"/>
</dbReference>
<sequence>MSMNCLAYELYWTTLSRNMNPVVAKQVALDNSLVPSEKRLKIEKCNAIIEFSKPQREETYQVTLDALKLSPCYPAFLITAEVPEVYMHQFWNTIQKIKDTDAYRFKLDKKKFRVDTEVFLEILQICPRLHNQAFVEPPSEEELVTFIQELGASLGSQQDLIDLGNHELKSCRQYGAPIPDDMINQDIKDSKAYKTYYDFATRKATPKKARKFKKVASPSRKLAPILEEEPAVKPKRAKKLPRSLLLYQQQVLQSETLVGSLCRRRKHQLKLIEAKAWIYFMMWHYLKLLSSTKLLRKASWKLISFMKVAQVMELVPNQSENESCGDSDDDDDNDDDSDEVTKDDDEDDVESDADADKEASDSEKTDYDEDENLNLNQNDDEEEENEEEYVHTEHVEQGKKDEEMMDASRDDSTPQTKYEQVKDNEHVTLTTVHDTQKTKGPMQSSFVSSDFANQFLNLDNAPPTDSEVVSMMNVNVRHEEPSTRTPPLLNIPVTVIPETSTAARSTIPLTIPPITPL</sequence>
<accession>A0ABQ5CY19</accession>
<comment type="caution">
    <text evidence="2">The sequence shown here is derived from an EMBL/GenBank/DDBJ whole genome shotgun (WGS) entry which is preliminary data.</text>
</comment>
<feature type="compositionally biased region" description="Basic and acidic residues" evidence="1">
    <location>
        <begin position="388"/>
        <end position="412"/>
    </location>
</feature>
<gene>
    <name evidence="2" type="ORF">Tco_0922004</name>
</gene>
<feature type="compositionally biased region" description="Acidic residues" evidence="1">
    <location>
        <begin position="366"/>
        <end position="387"/>
    </location>
</feature>
<evidence type="ECO:0000313" key="2">
    <source>
        <dbReference type="EMBL" id="GJT31585.1"/>
    </source>
</evidence>
<organism evidence="2 3">
    <name type="scientific">Tanacetum coccineum</name>
    <dbReference type="NCBI Taxonomy" id="301880"/>
    <lineage>
        <taxon>Eukaryota</taxon>
        <taxon>Viridiplantae</taxon>
        <taxon>Streptophyta</taxon>
        <taxon>Embryophyta</taxon>
        <taxon>Tracheophyta</taxon>
        <taxon>Spermatophyta</taxon>
        <taxon>Magnoliopsida</taxon>
        <taxon>eudicotyledons</taxon>
        <taxon>Gunneridae</taxon>
        <taxon>Pentapetalae</taxon>
        <taxon>asterids</taxon>
        <taxon>campanulids</taxon>
        <taxon>Asterales</taxon>
        <taxon>Asteraceae</taxon>
        <taxon>Asteroideae</taxon>
        <taxon>Anthemideae</taxon>
        <taxon>Anthemidinae</taxon>
        <taxon>Tanacetum</taxon>
    </lineage>
</organism>
<proteinExistence type="predicted"/>
<feature type="region of interest" description="Disordered" evidence="1">
    <location>
        <begin position="316"/>
        <end position="419"/>
    </location>
</feature>
<feature type="compositionally biased region" description="Acidic residues" evidence="1">
    <location>
        <begin position="323"/>
        <end position="353"/>
    </location>
</feature>
<evidence type="ECO:0000256" key="1">
    <source>
        <dbReference type="SAM" id="MobiDB-lite"/>
    </source>
</evidence>
<feature type="compositionally biased region" description="Basic and acidic residues" evidence="1">
    <location>
        <begin position="354"/>
        <end position="365"/>
    </location>
</feature>
<name>A0ABQ5CY19_9ASTR</name>
<protein>
    <submittedName>
        <fullName evidence="2">Uncharacterized protein</fullName>
    </submittedName>
</protein>
<dbReference type="EMBL" id="BQNB010014718">
    <property type="protein sequence ID" value="GJT31585.1"/>
    <property type="molecule type" value="Genomic_DNA"/>
</dbReference>
<evidence type="ECO:0000313" key="3">
    <source>
        <dbReference type="Proteomes" id="UP001151760"/>
    </source>
</evidence>
<keyword evidence="3" id="KW-1185">Reference proteome</keyword>
<reference evidence="2" key="1">
    <citation type="journal article" date="2022" name="Int. J. Mol. Sci.">
        <title>Draft Genome of Tanacetum Coccineum: Genomic Comparison of Closely Related Tanacetum-Family Plants.</title>
        <authorList>
            <person name="Yamashiro T."/>
            <person name="Shiraishi A."/>
            <person name="Nakayama K."/>
            <person name="Satake H."/>
        </authorList>
    </citation>
    <scope>NUCLEOTIDE SEQUENCE</scope>
</reference>
<reference evidence="2" key="2">
    <citation type="submission" date="2022-01" db="EMBL/GenBank/DDBJ databases">
        <authorList>
            <person name="Yamashiro T."/>
            <person name="Shiraishi A."/>
            <person name="Satake H."/>
            <person name="Nakayama K."/>
        </authorList>
    </citation>
    <scope>NUCLEOTIDE SEQUENCE</scope>
</reference>